<comment type="caution">
    <text evidence="3">The sequence shown here is derived from an EMBL/GenBank/DDBJ whole genome shotgun (WGS) entry which is preliminary data.</text>
</comment>
<gene>
    <name evidence="3" type="ORF">ES724_14555</name>
</gene>
<evidence type="ECO:0000313" key="4">
    <source>
        <dbReference type="Proteomes" id="UP000321367"/>
    </source>
</evidence>
<dbReference type="EMBL" id="VORY01000024">
    <property type="protein sequence ID" value="TXD92229.1"/>
    <property type="molecule type" value="Genomic_DNA"/>
</dbReference>
<dbReference type="InterPro" id="IPR050190">
    <property type="entry name" value="UPF0213_domain"/>
</dbReference>
<dbReference type="PANTHER" id="PTHR34477">
    <property type="entry name" value="UPF0213 PROTEIN YHBQ"/>
    <property type="match status" value="1"/>
</dbReference>
<name>A0A5C6ZPZ9_9FLAO</name>
<dbReference type="SUPFAM" id="SSF82771">
    <property type="entry name" value="GIY-YIG endonuclease"/>
    <property type="match status" value="1"/>
</dbReference>
<dbReference type="InterPro" id="IPR000305">
    <property type="entry name" value="GIY-YIG_endonuc"/>
</dbReference>
<sequence length="84" mass="10235">MRFYLYILHSRQLNKYYVGHTSNIEERLKSHLYNHLGFTSKAKDWVLVYSEEFSKKTDAQARELQIKKRKSRLMIEKLIEEKKV</sequence>
<dbReference type="PROSITE" id="PS50164">
    <property type="entry name" value="GIY_YIG"/>
    <property type="match status" value="1"/>
</dbReference>
<evidence type="ECO:0000313" key="3">
    <source>
        <dbReference type="EMBL" id="TXD92229.1"/>
    </source>
</evidence>
<dbReference type="Pfam" id="PF01541">
    <property type="entry name" value="GIY-YIG"/>
    <property type="match status" value="1"/>
</dbReference>
<dbReference type="PANTHER" id="PTHR34477:SF1">
    <property type="entry name" value="UPF0213 PROTEIN YHBQ"/>
    <property type="match status" value="1"/>
</dbReference>
<accession>A0A5C6ZPZ9</accession>
<dbReference type="AlphaFoldDB" id="A0A5C6ZPZ9"/>
<dbReference type="Gene3D" id="3.40.1440.10">
    <property type="entry name" value="GIY-YIG endonuclease"/>
    <property type="match status" value="1"/>
</dbReference>
<dbReference type="Proteomes" id="UP000321367">
    <property type="component" value="Unassembled WGS sequence"/>
</dbReference>
<reference evidence="3 4" key="1">
    <citation type="submission" date="2019-08" db="EMBL/GenBank/DDBJ databases">
        <title>Genome sequence of Gillisia hiemivivida IC154 (type strain).</title>
        <authorList>
            <person name="Bowman J.P."/>
        </authorList>
    </citation>
    <scope>NUCLEOTIDE SEQUENCE [LARGE SCALE GENOMIC DNA]</scope>
    <source>
        <strain evidence="3 4">IC154</strain>
    </source>
</reference>
<dbReference type="OrthoDB" id="1203060at2"/>
<feature type="domain" description="GIY-YIG" evidence="2">
    <location>
        <begin position="1"/>
        <end position="79"/>
    </location>
</feature>
<dbReference type="CDD" id="cd10449">
    <property type="entry name" value="GIY-YIG_SLX1_like"/>
    <property type="match status" value="1"/>
</dbReference>
<evidence type="ECO:0000259" key="2">
    <source>
        <dbReference type="PROSITE" id="PS50164"/>
    </source>
</evidence>
<proteinExistence type="inferred from homology"/>
<organism evidence="3 4">
    <name type="scientific">Gillisia hiemivivida</name>
    <dbReference type="NCBI Taxonomy" id="291190"/>
    <lineage>
        <taxon>Bacteria</taxon>
        <taxon>Pseudomonadati</taxon>
        <taxon>Bacteroidota</taxon>
        <taxon>Flavobacteriia</taxon>
        <taxon>Flavobacteriales</taxon>
        <taxon>Flavobacteriaceae</taxon>
        <taxon>Gillisia</taxon>
    </lineage>
</organism>
<dbReference type="InterPro" id="IPR035901">
    <property type="entry name" value="GIY-YIG_endonuc_sf"/>
</dbReference>
<comment type="similarity">
    <text evidence="1">Belongs to the UPF0213 family.</text>
</comment>
<evidence type="ECO:0000256" key="1">
    <source>
        <dbReference type="ARBA" id="ARBA00007435"/>
    </source>
</evidence>
<keyword evidence="4" id="KW-1185">Reference proteome</keyword>
<protein>
    <submittedName>
        <fullName evidence="3">GIY-YIG nuclease family protein</fullName>
    </submittedName>
</protein>